<dbReference type="AlphaFoldDB" id="T0MMW2"/>
<proteinExistence type="predicted"/>
<gene>
    <name evidence="1" type="ORF">NAPIS_ORF00097</name>
</gene>
<sequence length="111" mass="13448">MLYIINNEQIYFNINWKEKLIQTISESNKGVNVLDFFKNICENLFNNETSILDYKLYIAMNRLDIPYNLNFYKEIQKNTSHLKFIHNLIDLVNKAKCKLFNIKYIQKIYKL</sequence>
<dbReference type="HOGENOM" id="CLU_2159098_0_0_1"/>
<protein>
    <submittedName>
        <fullName evidence="1">Uncharacterized protein</fullName>
    </submittedName>
</protein>
<name>T0MMW2_9MICR</name>
<dbReference type="Proteomes" id="UP000053780">
    <property type="component" value="Unassembled WGS sequence"/>
</dbReference>
<evidence type="ECO:0000313" key="1">
    <source>
        <dbReference type="EMBL" id="EQB62325.1"/>
    </source>
</evidence>
<keyword evidence="2" id="KW-1185">Reference proteome</keyword>
<dbReference type="VEuPathDB" id="MicrosporidiaDB:NAPIS_ORF00097"/>
<accession>T0MMW2</accession>
<reference evidence="1 2" key="1">
    <citation type="journal article" date="2013" name="BMC Genomics">
        <title>Genome sequencing and comparative genomics of honey bee microsporidia, Nosema apis reveal novel insights into host-parasite interactions.</title>
        <authorList>
            <person name="Chen Yp."/>
            <person name="Pettis J.S."/>
            <person name="Zhao Y."/>
            <person name="Liu X."/>
            <person name="Tallon L.J."/>
            <person name="Sadzewicz L.D."/>
            <person name="Li R."/>
            <person name="Zheng H."/>
            <person name="Huang S."/>
            <person name="Zhang X."/>
            <person name="Hamilton M.C."/>
            <person name="Pernal S.F."/>
            <person name="Melathopoulos A.P."/>
            <person name="Yan X."/>
            <person name="Evans J.D."/>
        </authorList>
    </citation>
    <scope>NUCLEOTIDE SEQUENCE [LARGE SCALE GENOMIC DNA]</scope>
    <source>
        <strain evidence="1 2">BRL 01</strain>
    </source>
</reference>
<organism evidence="1 2">
    <name type="scientific">Vairimorpha apis BRL 01</name>
    <dbReference type="NCBI Taxonomy" id="1037528"/>
    <lineage>
        <taxon>Eukaryota</taxon>
        <taxon>Fungi</taxon>
        <taxon>Fungi incertae sedis</taxon>
        <taxon>Microsporidia</taxon>
        <taxon>Nosematidae</taxon>
        <taxon>Vairimorpha</taxon>
    </lineage>
</organism>
<evidence type="ECO:0000313" key="2">
    <source>
        <dbReference type="Proteomes" id="UP000053780"/>
    </source>
</evidence>
<dbReference type="EMBL" id="KE646883">
    <property type="protein sequence ID" value="EQB62325.1"/>
    <property type="molecule type" value="Genomic_DNA"/>
</dbReference>